<feature type="transmembrane region" description="Helical" evidence="1">
    <location>
        <begin position="29"/>
        <end position="52"/>
    </location>
</feature>
<sequence>MVLGVVTRPVGAHRAASPGWRDWCRGRPLLAGACTFAGGLVVVLLPAGAYTVLLLPGLAGVSGFLLGGMLCVCGLCLVWSPGLHGFLGLVAALIALTALVSSNIGGFLLGTLLGLLGGSLGFAWTPGEIAQESR</sequence>
<evidence type="ECO:0000256" key="1">
    <source>
        <dbReference type="SAM" id="Phobius"/>
    </source>
</evidence>
<organism evidence="2 3">
    <name type="scientific">Pseudonocardia eucalypti</name>
    <dbReference type="NCBI Taxonomy" id="648755"/>
    <lineage>
        <taxon>Bacteria</taxon>
        <taxon>Bacillati</taxon>
        <taxon>Actinomycetota</taxon>
        <taxon>Actinomycetes</taxon>
        <taxon>Pseudonocardiales</taxon>
        <taxon>Pseudonocardiaceae</taxon>
        <taxon>Pseudonocardia</taxon>
    </lineage>
</organism>
<keyword evidence="1" id="KW-0812">Transmembrane</keyword>
<keyword evidence="1" id="KW-1133">Transmembrane helix</keyword>
<dbReference type="Pfam" id="PF19609">
    <property type="entry name" value="DUF6114"/>
    <property type="match status" value="1"/>
</dbReference>
<proteinExistence type="predicted"/>
<feature type="transmembrane region" description="Helical" evidence="1">
    <location>
        <begin position="86"/>
        <end position="116"/>
    </location>
</feature>
<gene>
    <name evidence="2" type="ORF">GCM10023321_82970</name>
</gene>
<keyword evidence="1" id="KW-0472">Membrane</keyword>
<reference evidence="3" key="1">
    <citation type="journal article" date="2019" name="Int. J. Syst. Evol. Microbiol.">
        <title>The Global Catalogue of Microorganisms (GCM) 10K type strain sequencing project: providing services to taxonomists for standard genome sequencing and annotation.</title>
        <authorList>
            <consortium name="The Broad Institute Genomics Platform"/>
            <consortium name="The Broad Institute Genome Sequencing Center for Infectious Disease"/>
            <person name="Wu L."/>
            <person name="Ma J."/>
        </authorList>
    </citation>
    <scope>NUCLEOTIDE SEQUENCE [LARGE SCALE GENOMIC DNA]</scope>
    <source>
        <strain evidence="3">JCM 18303</strain>
    </source>
</reference>
<comment type="caution">
    <text evidence="2">The sequence shown here is derived from an EMBL/GenBank/DDBJ whole genome shotgun (WGS) entry which is preliminary data.</text>
</comment>
<feature type="transmembrane region" description="Helical" evidence="1">
    <location>
        <begin position="58"/>
        <end position="79"/>
    </location>
</feature>
<dbReference type="EMBL" id="BAABJP010000068">
    <property type="protein sequence ID" value="GAA5175920.1"/>
    <property type="molecule type" value="Genomic_DNA"/>
</dbReference>
<dbReference type="Proteomes" id="UP001428817">
    <property type="component" value="Unassembled WGS sequence"/>
</dbReference>
<name>A0ABP9RFC2_9PSEU</name>
<evidence type="ECO:0000313" key="2">
    <source>
        <dbReference type="EMBL" id="GAA5175920.1"/>
    </source>
</evidence>
<evidence type="ECO:0000313" key="3">
    <source>
        <dbReference type="Proteomes" id="UP001428817"/>
    </source>
</evidence>
<dbReference type="InterPro" id="IPR046096">
    <property type="entry name" value="DUF6114"/>
</dbReference>
<accession>A0ABP9RFC2</accession>
<protein>
    <submittedName>
        <fullName evidence="2">Uncharacterized protein</fullName>
    </submittedName>
</protein>
<keyword evidence="3" id="KW-1185">Reference proteome</keyword>